<keyword evidence="3" id="KW-0804">Transcription</keyword>
<dbReference type="InterPro" id="IPR010982">
    <property type="entry name" value="Lambda_DNA-bd_dom_sf"/>
</dbReference>
<organism evidence="5 7">
    <name type="scientific">Cedecea neteri</name>
    <dbReference type="NCBI Taxonomy" id="158822"/>
    <lineage>
        <taxon>Bacteria</taxon>
        <taxon>Pseudomonadati</taxon>
        <taxon>Pseudomonadota</taxon>
        <taxon>Gammaproteobacteria</taxon>
        <taxon>Enterobacterales</taxon>
        <taxon>Enterobacteriaceae</taxon>
        <taxon>Cedecea</taxon>
    </lineage>
</organism>
<evidence type="ECO:0000259" key="4">
    <source>
        <dbReference type="PROSITE" id="PS50943"/>
    </source>
</evidence>
<keyword evidence="1" id="KW-0805">Transcription regulation</keyword>
<evidence type="ECO:0000256" key="1">
    <source>
        <dbReference type="ARBA" id="ARBA00023015"/>
    </source>
</evidence>
<accession>A0A291E642</accession>
<gene>
    <name evidence="5" type="ORF">CO704_25210</name>
    <name evidence="6" type="ORF">NCTC12120_05133</name>
</gene>
<reference evidence="5 7" key="1">
    <citation type="submission" date="2017-09" db="EMBL/GenBank/DDBJ databases">
        <title>FDA dAtabase for Regulatory Grade micrObial Sequences (FDA-ARGOS): Supporting development and validation of Infectious Disease Dx tests.</title>
        <authorList>
            <person name="Minogue T."/>
            <person name="Wolcott M."/>
            <person name="Wasieloski L."/>
            <person name="Aguilar W."/>
            <person name="Moore D."/>
            <person name="Tallon L."/>
            <person name="Sadzewicz L."/>
            <person name="Ott S."/>
            <person name="Zhao X."/>
            <person name="Nagaraj S."/>
            <person name="Vavikolanu K."/>
            <person name="Aluvathingal J."/>
            <person name="Nadendla S."/>
            <person name="Sichtig H."/>
        </authorList>
    </citation>
    <scope>NUCLEOTIDE SEQUENCE [LARGE SCALE GENOMIC DNA]</scope>
    <source>
        <strain evidence="5 7">FDAARGOS_392</strain>
        <plasmid evidence="7">Plasmid unnamed</plasmid>
        <plasmid evidence="5">unnamed</plasmid>
    </source>
</reference>
<evidence type="ECO:0000313" key="8">
    <source>
        <dbReference type="Proteomes" id="UP000251197"/>
    </source>
</evidence>
<dbReference type="AlphaFoldDB" id="A0A291E642"/>
<geneLocation type="plasmid" evidence="5">
    <name>unnamed</name>
</geneLocation>
<evidence type="ECO:0000256" key="3">
    <source>
        <dbReference type="ARBA" id="ARBA00023163"/>
    </source>
</evidence>
<dbReference type="PANTHER" id="PTHR36511:SF3">
    <property type="entry name" value="ANTITOXIN HIGA-2"/>
    <property type="match status" value="1"/>
</dbReference>
<dbReference type="RefSeq" id="WP_061278106.1">
    <property type="nucleotide sequence ID" value="NZ_CP023526.1"/>
</dbReference>
<dbReference type="CDD" id="cd00093">
    <property type="entry name" value="HTH_XRE"/>
    <property type="match status" value="1"/>
</dbReference>
<evidence type="ECO:0000256" key="2">
    <source>
        <dbReference type="ARBA" id="ARBA00023125"/>
    </source>
</evidence>
<dbReference type="EMBL" id="UAVU01000009">
    <property type="protein sequence ID" value="SQC91951.1"/>
    <property type="molecule type" value="Genomic_DNA"/>
</dbReference>
<dbReference type="PANTHER" id="PTHR36511">
    <property type="entry name" value="MERR FAMILY BACTERIAL REGULATORY PROTEIN"/>
    <property type="match status" value="1"/>
</dbReference>
<dbReference type="InterPro" id="IPR001387">
    <property type="entry name" value="Cro/C1-type_HTH"/>
</dbReference>
<proteinExistence type="predicted"/>
<dbReference type="Pfam" id="PF01381">
    <property type="entry name" value="HTH_3"/>
    <property type="match status" value="1"/>
</dbReference>
<dbReference type="SMART" id="SM00530">
    <property type="entry name" value="HTH_XRE"/>
    <property type="match status" value="1"/>
</dbReference>
<name>A0A291E642_9ENTR</name>
<keyword evidence="2" id="KW-0238">DNA-binding</keyword>
<evidence type="ECO:0000313" key="5">
    <source>
        <dbReference type="EMBL" id="ATF95392.1"/>
    </source>
</evidence>
<dbReference type="GO" id="GO:0003677">
    <property type="term" value="F:DNA binding"/>
    <property type="evidence" value="ECO:0007669"/>
    <property type="project" value="UniProtKB-KW"/>
</dbReference>
<dbReference type="SUPFAM" id="SSF47413">
    <property type="entry name" value="lambda repressor-like DNA-binding domains"/>
    <property type="match status" value="1"/>
</dbReference>
<dbReference type="Proteomes" id="UP000251197">
    <property type="component" value="Unassembled WGS sequence"/>
</dbReference>
<feature type="domain" description="HTH cro/C1-type" evidence="4">
    <location>
        <begin position="4"/>
        <end position="57"/>
    </location>
</feature>
<protein>
    <submittedName>
        <fullName evidence="5">Helix-turn-helix domain-containing protein</fullName>
    </submittedName>
    <submittedName>
        <fullName evidence="6">Putative transcriptional regulator</fullName>
    </submittedName>
</protein>
<reference evidence="6 8" key="2">
    <citation type="submission" date="2018-06" db="EMBL/GenBank/DDBJ databases">
        <authorList>
            <consortium name="Pathogen Informatics"/>
            <person name="Doyle S."/>
        </authorList>
    </citation>
    <scope>NUCLEOTIDE SEQUENCE [LARGE SCALE GENOMIC DNA]</scope>
    <source>
        <strain evidence="6 8">NCTC12120</strain>
    </source>
</reference>
<dbReference type="InterPro" id="IPR052359">
    <property type="entry name" value="HTH-type_reg/antitoxin"/>
</dbReference>
<dbReference type="Gene3D" id="1.10.260.40">
    <property type="entry name" value="lambda repressor-like DNA-binding domains"/>
    <property type="match status" value="1"/>
</dbReference>
<dbReference type="PROSITE" id="PS50943">
    <property type="entry name" value="HTH_CROC1"/>
    <property type="match status" value="1"/>
</dbReference>
<sequence length="65" mass="7128">MVDVKELRLSLGVSRAEFADAVGASTALVQSWELGRRQPTGVALKVLALLQRNPKLLTELRRIEG</sequence>
<keyword evidence="5" id="KW-0614">Plasmid</keyword>
<evidence type="ECO:0000313" key="7">
    <source>
        <dbReference type="Proteomes" id="UP000217979"/>
    </source>
</evidence>
<evidence type="ECO:0000313" key="6">
    <source>
        <dbReference type="EMBL" id="SQC91951.1"/>
    </source>
</evidence>
<dbReference type="Proteomes" id="UP000217979">
    <property type="component" value="Plasmid unnamed"/>
</dbReference>
<dbReference type="EMBL" id="CP023526">
    <property type="protein sequence ID" value="ATF95392.1"/>
    <property type="molecule type" value="Genomic_DNA"/>
</dbReference>